<organism evidence="1">
    <name type="scientific">bioreactor metagenome</name>
    <dbReference type="NCBI Taxonomy" id="1076179"/>
    <lineage>
        <taxon>unclassified sequences</taxon>
        <taxon>metagenomes</taxon>
        <taxon>ecological metagenomes</taxon>
    </lineage>
</organism>
<name>A0A645CU36_9ZZZZ</name>
<accession>A0A645CU36</accession>
<evidence type="ECO:0000313" key="1">
    <source>
        <dbReference type="EMBL" id="MPM80630.1"/>
    </source>
</evidence>
<proteinExistence type="predicted"/>
<gene>
    <name evidence="1" type="ORF">SDC9_127680</name>
</gene>
<dbReference type="EMBL" id="VSSQ01030202">
    <property type="protein sequence ID" value="MPM80630.1"/>
    <property type="molecule type" value="Genomic_DNA"/>
</dbReference>
<comment type="caution">
    <text evidence="1">The sequence shown here is derived from an EMBL/GenBank/DDBJ whole genome shotgun (WGS) entry which is preliminary data.</text>
</comment>
<reference evidence="1" key="1">
    <citation type="submission" date="2019-08" db="EMBL/GenBank/DDBJ databases">
        <authorList>
            <person name="Kucharzyk K."/>
            <person name="Murdoch R.W."/>
            <person name="Higgins S."/>
            <person name="Loffler F."/>
        </authorList>
    </citation>
    <scope>NUCLEOTIDE SEQUENCE</scope>
</reference>
<protein>
    <submittedName>
        <fullName evidence="1">Uncharacterized protein</fullName>
    </submittedName>
</protein>
<dbReference type="AlphaFoldDB" id="A0A645CU36"/>
<sequence length="293" mass="32208">MRFGDSARRNPEGILLLPDQFAFRRINAESQLAVRIPQQGIADPEIKLDLRVRSMGKASVLAPDINLLARIGDIRQISQIVDANASAGGFGNAKQQMAHGDRERYLIKIRHGRTVKRKPVIAPAVFMVKRDLFCDESLAGFVLKLKRERGVMFPRIGGEGDCRGNRPRLVNSIFGESRDSVLLLKGKPDFAAISVIAFRCGNRTEAEIDRPGRRRLVSPARASQPAGDVGEIVEHKPSLPGGIDRIMVVPAQKRGVQFIPILFHIRRTQLFCGFPFAGVKSGQIPIAGIPGLP</sequence>